<feature type="transmembrane region" description="Helical" evidence="2">
    <location>
        <begin position="167"/>
        <end position="186"/>
    </location>
</feature>
<evidence type="ECO:0000313" key="5">
    <source>
        <dbReference type="Proteomes" id="UP000054007"/>
    </source>
</evidence>
<feature type="transmembrane region" description="Helical" evidence="2">
    <location>
        <begin position="292"/>
        <end position="321"/>
    </location>
</feature>
<feature type="compositionally biased region" description="Acidic residues" evidence="1">
    <location>
        <begin position="60"/>
        <end position="71"/>
    </location>
</feature>
<dbReference type="AlphaFoldDB" id="A0A0D7AWI2"/>
<evidence type="ECO:0000259" key="3">
    <source>
        <dbReference type="Pfam" id="PF20153"/>
    </source>
</evidence>
<reference evidence="4 5" key="1">
    <citation type="journal article" date="2015" name="Fungal Genet. Biol.">
        <title>Evolution of novel wood decay mechanisms in Agaricales revealed by the genome sequences of Fistulina hepatica and Cylindrobasidium torrendii.</title>
        <authorList>
            <person name="Floudas D."/>
            <person name="Held B.W."/>
            <person name="Riley R."/>
            <person name="Nagy L.G."/>
            <person name="Koehler G."/>
            <person name="Ransdell A.S."/>
            <person name="Younus H."/>
            <person name="Chow J."/>
            <person name="Chiniquy J."/>
            <person name="Lipzen A."/>
            <person name="Tritt A."/>
            <person name="Sun H."/>
            <person name="Haridas S."/>
            <person name="LaButti K."/>
            <person name="Ohm R.A."/>
            <person name="Kues U."/>
            <person name="Blanchette R.A."/>
            <person name="Grigoriev I.V."/>
            <person name="Minto R.E."/>
            <person name="Hibbett D.S."/>
        </authorList>
    </citation>
    <scope>NUCLEOTIDE SEQUENCE [LARGE SCALE GENOMIC DNA]</scope>
    <source>
        <strain evidence="4 5">FP15055 ss-10</strain>
    </source>
</reference>
<evidence type="ECO:0000313" key="4">
    <source>
        <dbReference type="EMBL" id="KIY62592.1"/>
    </source>
</evidence>
<keyword evidence="2" id="KW-0472">Membrane</keyword>
<dbReference type="Pfam" id="PF20153">
    <property type="entry name" value="DUF6535"/>
    <property type="match status" value="1"/>
</dbReference>
<feature type="transmembrane region" description="Helical" evidence="2">
    <location>
        <begin position="327"/>
        <end position="352"/>
    </location>
</feature>
<sequence>MSLGDDVHSATGTSVTDNARDINAEQDEDYMGRMTLVPQRIKGPGLKRLVKRASRANSMEEVDDEESDEEAGGSGPNLTNAASNAIPVPSQAIKETRFGLKKDKTNGKKKEDELNNTQIPGVFDYTKKYPRDKRYEELHNEARVWLAYNDEAVIFDNDMVGEAADSLDILLVFAGLFAAVLTTFVAQTSQSLSPDNTAITVSLLVELIAVHRAGITGSSLSDIPAADVAPNIARTDIWVNALWFTSLALSLASALLAVLSKQWLRQYISFISGTPRERALIRQFRYDGMEKWAVRTIVGLLPTLLHCALALFLIGLVVFLSPLQHGIAISVGVISGALFAAYILFIFIAIVYV</sequence>
<evidence type="ECO:0000256" key="1">
    <source>
        <dbReference type="SAM" id="MobiDB-lite"/>
    </source>
</evidence>
<feature type="transmembrane region" description="Helical" evidence="2">
    <location>
        <begin position="237"/>
        <end position="259"/>
    </location>
</feature>
<name>A0A0D7AWI2_9AGAR</name>
<organism evidence="4 5">
    <name type="scientific">Cylindrobasidium torrendii FP15055 ss-10</name>
    <dbReference type="NCBI Taxonomy" id="1314674"/>
    <lineage>
        <taxon>Eukaryota</taxon>
        <taxon>Fungi</taxon>
        <taxon>Dikarya</taxon>
        <taxon>Basidiomycota</taxon>
        <taxon>Agaricomycotina</taxon>
        <taxon>Agaricomycetes</taxon>
        <taxon>Agaricomycetidae</taxon>
        <taxon>Agaricales</taxon>
        <taxon>Marasmiineae</taxon>
        <taxon>Physalacriaceae</taxon>
        <taxon>Cylindrobasidium</taxon>
    </lineage>
</organism>
<dbReference type="Proteomes" id="UP000054007">
    <property type="component" value="Unassembled WGS sequence"/>
</dbReference>
<gene>
    <name evidence="4" type="ORF">CYLTODRAFT_426795</name>
</gene>
<dbReference type="EMBL" id="KN880767">
    <property type="protein sequence ID" value="KIY62592.1"/>
    <property type="molecule type" value="Genomic_DNA"/>
</dbReference>
<keyword evidence="2" id="KW-1133">Transmembrane helix</keyword>
<evidence type="ECO:0000256" key="2">
    <source>
        <dbReference type="SAM" id="Phobius"/>
    </source>
</evidence>
<accession>A0A0D7AWI2</accession>
<feature type="domain" description="DUF6535" evidence="3">
    <location>
        <begin position="145"/>
        <end position="321"/>
    </location>
</feature>
<feature type="region of interest" description="Disordered" evidence="1">
    <location>
        <begin position="1"/>
        <end position="83"/>
    </location>
</feature>
<protein>
    <recommendedName>
        <fullName evidence="3">DUF6535 domain-containing protein</fullName>
    </recommendedName>
</protein>
<dbReference type="InterPro" id="IPR045338">
    <property type="entry name" value="DUF6535"/>
</dbReference>
<proteinExistence type="predicted"/>
<keyword evidence="2" id="KW-0812">Transmembrane</keyword>
<keyword evidence="5" id="KW-1185">Reference proteome</keyword>
<dbReference type="OrthoDB" id="3219854at2759"/>